<evidence type="ECO:0000256" key="1">
    <source>
        <dbReference type="SAM" id="MobiDB-lite"/>
    </source>
</evidence>
<protein>
    <submittedName>
        <fullName evidence="2">Uncharacterized protein</fullName>
    </submittedName>
</protein>
<accession>A0A0B6YTB8</accession>
<dbReference type="AlphaFoldDB" id="A0A0B6YTB8"/>
<gene>
    <name evidence="2" type="primary">ORF36359</name>
</gene>
<sequence>GPHISIGAQLRLNQPKSHYYLGKKLTPTVKSKPGTTSTQSKCANHYTIKVPNT</sequence>
<dbReference type="EMBL" id="HACG01012588">
    <property type="protein sequence ID" value="CEK59453.1"/>
    <property type="molecule type" value="Transcribed_RNA"/>
</dbReference>
<feature type="region of interest" description="Disordered" evidence="1">
    <location>
        <begin position="30"/>
        <end position="53"/>
    </location>
</feature>
<organism evidence="2">
    <name type="scientific">Arion vulgaris</name>
    <dbReference type="NCBI Taxonomy" id="1028688"/>
    <lineage>
        <taxon>Eukaryota</taxon>
        <taxon>Metazoa</taxon>
        <taxon>Spiralia</taxon>
        <taxon>Lophotrochozoa</taxon>
        <taxon>Mollusca</taxon>
        <taxon>Gastropoda</taxon>
        <taxon>Heterobranchia</taxon>
        <taxon>Euthyneura</taxon>
        <taxon>Panpulmonata</taxon>
        <taxon>Eupulmonata</taxon>
        <taxon>Stylommatophora</taxon>
        <taxon>Helicina</taxon>
        <taxon>Arionoidea</taxon>
        <taxon>Arionidae</taxon>
        <taxon>Arion</taxon>
    </lineage>
</organism>
<feature type="non-terminal residue" evidence="2">
    <location>
        <position position="1"/>
    </location>
</feature>
<evidence type="ECO:0000313" key="2">
    <source>
        <dbReference type="EMBL" id="CEK59453.1"/>
    </source>
</evidence>
<feature type="compositionally biased region" description="Polar residues" evidence="1">
    <location>
        <begin position="33"/>
        <end position="42"/>
    </location>
</feature>
<reference evidence="2" key="1">
    <citation type="submission" date="2014-12" db="EMBL/GenBank/DDBJ databases">
        <title>Insight into the proteome of Arion vulgaris.</title>
        <authorList>
            <person name="Aradska J."/>
            <person name="Bulat T."/>
            <person name="Smidak R."/>
            <person name="Sarate P."/>
            <person name="Gangsoo J."/>
            <person name="Sialana F."/>
            <person name="Bilban M."/>
            <person name="Lubec G."/>
        </authorList>
    </citation>
    <scope>NUCLEOTIDE SEQUENCE</scope>
    <source>
        <tissue evidence="2">Skin</tissue>
    </source>
</reference>
<proteinExistence type="predicted"/>
<name>A0A0B6YTB8_9EUPU</name>